<comment type="caution">
    <text evidence="3">The sequence shown here is derived from an EMBL/GenBank/DDBJ whole genome shotgun (WGS) entry which is preliminary data.</text>
</comment>
<dbReference type="SMART" id="SM00240">
    <property type="entry name" value="FHA"/>
    <property type="match status" value="1"/>
</dbReference>
<dbReference type="PROSITE" id="PS50006">
    <property type="entry name" value="FHA_DOMAIN"/>
    <property type="match status" value="1"/>
</dbReference>
<dbReference type="Pfam" id="PF00498">
    <property type="entry name" value="FHA"/>
    <property type="match status" value="1"/>
</dbReference>
<dbReference type="SUPFAM" id="SSF49879">
    <property type="entry name" value="SMAD/FHA domain"/>
    <property type="match status" value="1"/>
</dbReference>
<feature type="domain" description="FHA" evidence="2">
    <location>
        <begin position="71"/>
        <end position="121"/>
    </location>
</feature>
<protein>
    <recommendedName>
        <fullName evidence="2">FHA domain-containing protein</fullName>
    </recommendedName>
</protein>
<dbReference type="EMBL" id="JAVEPI010000001">
    <property type="protein sequence ID" value="KAK1444736.1"/>
    <property type="molecule type" value="Genomic_DNA"/>
</dbReference>
<evidence type="ECO:0000256" key="1">
    <source>
        <dbReference type="SAM" id="Coils"/>
    </source>
</evidence>
<dbReference type="PANTHER" id="PTHR23308">
    <property type="entry name" value="NUCLEAR INHIBITOR OF PROTEIN PHOSPHATASE-1"/>
    <property type="match status" value="1"/>
</dbReference>
<evidence type="ECO:0000313" key="4">
    <source>
        <dbReference type="Proteomes" id="UP001230268"/>
    </source>
</evidence>
<reference evidence="3" key="1">
    <citation type="submission" date="2023-08" db="EMBL/GenBank/DDBJ databases">
        <title>Draft sequence of the Babesia gibsoni genome.</title>
        <authorList>
            <person name="Yamagishi J.Y."/>
            <person name="Xuan X.X."/>
        </authorList>
    </citation>
    <scope>NUCLEOTIDE SEQUENCE</scope>
    <source>
        <strain evidence="3">Azabu</strain>
    </source>
</reference>
<name>A0AAD8PG67_BABGI</name>
<dbReference type="InterPro" id="IPR000253">
    <property type="entry name" value="FHA_dom"/>
</dbReference>
<dbReference type="InterPro" id="IPR050923">
    <property type="entry name" value="Cell_Proc_Reg/RNA_Proc"/>
</dbReference>
<dbReference type="Gene3D" id="2.60.200.20">
    <property type="match status" value="1"/>
</dbReference>
<proteinExistence type="predicted"/>
<evidence type="ECO:0000313" key="3">
    <source>
        <dbReference type="EMBL" id="KAK1444736.1"/>
    </source>
</evidence>
<keyword evidence="1" id="KW-0175">Coiled coil</keyword>
<sequence length="313" mass="36108">MSQWTKLEESLPRVVRRHSDEGKGVVEYVPPPWADFDTNEVLDKNAECYSLEIISHGTLLENVKLFDKPYYVLGSLDDCQLVYKNPLVSRRHLVFQLNRHGGLMLFDLKSTHGTTVNHMQIKPETYYLLRAGDQVRVGKRGSTSRTYIVCGPEHVLSQEETEELPKRKKVAKDSTKEDERIIMEAVKKATAADYYDTSLGFDEYDSYFDSGEKTDDKGAKRKQKTHTSTSLKVDLNRLYQEEVEALNRWYAVLASAIDADIISSSQKMSKTDKQLKNIQLKGFNEDKLKLQNQLDNIRSEIERHKRLLRLTRS</sequence>
<gene>
    <name evidence="3" type="ORF">BgAZ_106420</name>
</gene>
<keyword evidence="4" id="KW-1185">Reference proteome</keyword>
<dbReference type="AlphaFoldDB" id="A0AAD8PG67"/>
<accession>A0AAD8PG67</accession>
<feature type="coiled-coil region" evidence="1">
    <location>
        <begin position="280"/>
        <end position="307"/>
    </location>
</feature>
<dbReference type="Proteomes" id="UP001230268">
    <property type="component" value="Unassembled WGS sequence"/>
</dbReference>
<organism evidence="3 4">
    <name type="scientific">Babesia gibsoni</name>
    <dbReference type="NCBI Taxonomy" id="33632"/>
    <lineage>
        <taxon>Eukaryota</taxon>
        <taxon>Sar</taxon>
        <taxon>Alveolata</taxon>
        <taxon>Apicomplexa</taxon>
        <taxon>Aconoidasida</taxon>
        <taxon>Piroplasmida</taxon>
        <taxon>Babesiidae</taxon>
        <taxon>Babesia</taxon>
    </lineage>
</organism>
<dbReference type="InterPro" id="IPR008984">
    <property type="entry name" value="SMAD_FHA_dom_sf"/>
</dbReference>
<evidence type="ECO:0000259" key="2">
    <source>
        <dbReference type="PROSITE" id="PS50006"/>
    </source>
</evidence>